<feature type="region of interest" description="Disordered" evidence="2">
    <location>
        <begin position="89"/>
        <end position="110"/>
    </location>
</feature>
<evidence type="ECO:0000256" key="1">
    <source>
        <dbReference type="SAM" id="Coils"/>
    </source>
</evidence>
<accession>A0A4U8YHN6</accession>
<reference evidence="3 4" key="1">
    <citation type="submission" date="2019-03" db="EMBL/GenBank/DDBJ databases">
        <authorList>
            <person name="Nijsse B."/>
        </authorList>
    </citation>
    <scope>NUCLEOTIDE SEQUENCE [LARGE SCALE GENOMIC DNA]</scope>
    <source>
        <strain evidence="3">Desulfoluna butyratoxydans MSL71</strain>
    </source>
</reference>
<dbReference type="Proteomes" id="UP000507962">
    <property type="component" value="Unassembled WGS sequence"/>
</dbReference>
<dbReference type="EMBL" id="CAADHO010000001">
    <property type="protein sequence ID" value="VFQ43071.1"/>
    <property type="molecule type" value="Genomic_DNA"/>
</dbReference>
<dbReference type="AlphaFoldDB" id="A0A4U8YHN6"/>
<keyword evidence="1" id="KW-0175">Coiled coil</keyword>
<organism evidence="3 4">
    <name type="scientific">Desulfoluna butyratoxydans</name>
    <dbReference type="NCBI Taxonomy" id="231438"/>
    <lineage>
        <taxon>Bacteria</taxon>
        <taxon>Pseudomonadati</taxon>
        <taxon>Thermodesulfobacteriota</taxon>
        <taxon>Desulfobacteria</taxon>
        <taxon>Desulfobacterales</taxon>
        <taxon>Desulfolunaceae</taxon>
        <taxon>Desulfoluna</taxon>
    </lineage>
</organism>
<evidence type="ECO:0000313" key="3">
    <source>
        <dbReference type="EMBL" id="VFQ43071.1"/>
    </source>
</evidence>
<name>A0A4U8YHN6_9BACT</name>
<dbReference type="RefSeq" id="WP_180137263.1">
    <property type="nucleotide sequence ID" value="NZ_CAADHO010000001.1"/>
</dbReference>
<evidence type="ECO:0000313" key="4">
    <source>
        <dbReference type="Proteomes" id="UP000507962"/>
    </source>
</evidence>
<evidence type="ECO:0000256" key="2">
    <source>
        <dbReference type="SAM" id="MobiDB-lite"/>
    </source>
</evidence>
<proteinExistence type="predicted"/>
<sequence length="110" mass="12929">MAKHRHGKDIYRRGYGNMRTPIKHNIAAKFRPVQSSYLEMFILDKHRSRLRQERANLLRRIHEIEAELAALDAKIHEVRSGVEVEMDQMDEEQMDKQGPESGIRTMPLGY</sequence>
<protein>
    <submittedName>
        <fullName evidence="3">Uncharacterized protein</fullName>
    </submittedName>
</protein>
<keyword evidence="4" id="KW-1185">Reference proteome</keyword>
<gene>
    <name evidence="3" type="ORF">MSL71_6980</name>
</gene>
<feature type="coiled-coil region" evidence="1">
    <location>
        <begin position="47"/>
        <end position="74"/>
    </location>
</feature>